<sequence>MQLRKFLMVLPVIGGLGAMATHAYAETEQTFNDMSAEEIRDHIENKHPAAYYILAQKLFNDEQRQEAVFWFYAGQLRYRVYLTCHPDLPSDGDPALFGSLTEQIGRPLNVYAFGDVEALTTTIDRVLDWDQQTPNGYTPKTQCVDAVKLQRAGLDDLRRMVSSRADDIRETRRENGLPNH</sequence>
<reference evidence="2 3" key="1">
    <citation type="submission" date="2017-09" db="EMBL/GenBank/DDBJ databases">
        <title>Biodiversity and function of Thalassospira species in the particle-attached aromatic-hydrocarbon-degrading consortia from the surface seawater of the South China Sea.</title>
        <authorList>
            <person name="Dong C."/>
            <person name="Liu R."/>
            <person name="Shao Z."/>
        </authorList>
    </citation>
    <scope>NUCLEOTIDE SEQUENCE [LARGE SCALE GENOMIC DNA]</scope>
    <source>
        <strain evidence="2 3">CSC1P2</strain>
    </source>
</reference>
<evidence type="ECO:0000256" key="1">
    <source>
        <dbReference type="SAM" id="SignalP"/>
    </source>
</evidence>
<accession>A0A2N3KSN3</accession>
<dbReference type="EMBL" id="NWTK01000008">
    <property type="protein sequence ID" value="PKR53599.1"/>
    <property type="molecule type" value="Genomic_DNA"/>
</dbReference>
<dbReference type="AlphaFoldDB" id="A0A2N3KSN3"/>
<keyword evidence="1" id="KW-0732">Signal</keyword>
<dbReference type="Proteomes" id="UP000233597">
    <property type="component" value="Unassembled WGS sequence"/>
</dbReference>
<comment type="caution">
    <text evidence="2">The sequence shown here is derived from an EMBL/GenBank/DDBJ whole genome shotgun (WGS) entry which is preliminary data.</text>
</comment>
<gene>
    <name evidence="2" type="ORF">COO20_13760</name>
</gene>
<evidence type="ECO:0000313" key="3">
    <source>
        <dbReference type="Proteomes" id="UP000233597"/>
    </source>
</evidence>
<evidence type="ECO:0000313" key="2">
    <source>
        <dbReference type="EMBL" id="PKR53599.1"/>
    </source>
</evidence>
<dbReference type="RefSeq" id="WP_133125825.1">
    <property type="nucleotide sequence ID" value="NZ_NWTK01000008.1"/>
</dbReference>
<feature type="signal peptide" evidence="1">
    <location>
        <begin position="1"/>
        <end position="25"/>
    </location>
</feature>
<name>A0A2N3KSN3_9PROT</name>
<feature type="chain" id="PRO_5014665386" evidence="1">
    <location>
        <begin position="26"/>
        <end position="180"/>
    </location>
</feature>
<organism evidence="2 3">
    <name type="scientific">Thalassospira marina</name>
    <dbReference type="NCBI Taxonomy" id="2048283"/>
    <lineage>
        <taxon>Bacteria</taxon>
        <taxon>Pseudomonadati</taxon>
        <taxon>Pseudomonadota</taxon>
        <taxon>Alphaproteobacteria</taxon>
        <taxon>Rhodospirillales</taxon>
        <taxon>Thalassospiraceae</taxon>
        <taxon>Thalassospira</taxon>
    </lineage>
</organism>
<proteinExistence type="predicted"/>
<dbReference type="OrthoDB" id="1094983at2"/>
<protein>
    <submittedName>
        <fullName evidence="2">Uncharacterized protein</fullName>
    </submittedName>
</protein>